<keyword evidence="8 9" id="KW-0012">Acyltransferase</keyword>
<comment type="caution">
    <text evidence="12">The sequence shown here is derived from an EMBL/GenBank/DDBJ whole genome shotgun (WGS) entry which is preliminary data.</text>
</comment>
<organism evidence="12 13">
    <name type="scientific">Pseudoclavibacter terrae</name>
    <dbReference type="NCBI Taxonomy" id="1530195"/>
    <lineage>
        <taxon>Bacteria</taxon>
        <taxon>Bacillati</taxon>
        <taxon>Actinomycetota</taxon>
        <taxon>Actinomycetes</taxon>
        <taxon>Micrococcales</taxon>
        <taxon>Microbacteriaceae</taxon>
        <taxon>Pseudoclavibacter</taxon>
    </lineage>
</organism>
<reference evidence="12 13" key="1">
    <citation type="submission" date="2019-09" db="EMBL/GenBank/DDBJ databases">
        <title>Phylogeny of genus Pseudoclavibacter and closely related genus.</title>
        <authorList>
            <person name="Li Y."/>
        </authorList>
    </citation>
    <scope>NUCLEOTIDE SEQUENCE [LARGE SCALE GENOMIC DNA]</scope>
    <source>
        <strain evidence="12 13">THG-MD12</strain>
    </source>
</reference>
<evidence type="ECO:0000259" key="11">
    <source>
        <dbReference type="Pfam" id="PF08545"/>
    </source>
</evidence>
<evidence type="ECO:0000256" key="4">
    <source>
        <dbReference type="ARBA" id="ARBA00022679"/>
    </source>
</evidence>
<dbReference type="Pfam" id="PF08541">
    <property type="entry name" value="ACP_syn_III_C"/>
    <property type="match status" value="1"/>
</dbReference>
<dbReference type="InterPro" id="IPR016039">
    <property type="entry name" value="Thiolase-like"/>
</dbReference>
<feature type="active site" evidence="9">
    <location>
        <position position="246"/>
    </location>
</feature>
<dbReference type="PANTHER" id="PTHR34069:SF2">
    <property type="entry name" value="BETA-KETOACYL-[ACYL-CARRIER-PROTEIN] SYNTHASE III"/>
    <property type="match status" value="1"/>
</dbReference>
<comment type="domain">
    <text evidence="9">The last Arg residue of the ACP-binding site is essential for the weak association between ACP/AcpP and FabH.</text>
</comment>
<dbReference type="GO" id="GO:0005737">
    <property type="term" value="C:cytoplasm"/>
    <property type="evidence" value="ECO:0007669"/>
    <property type="project" value="UniProtKB-SubCell"/>
</dbReference>
<comment type="function">
    <text evidence="9">Catalyzes the condensation reaction of fatty acid synthesis by the addition to an acyl acceptor of two carbons from malonyl-ACP. Catalyzes the first condensation reaction which initiates fatty acid synthesis and may therefore play a role in governing the total rate of fatty acid production. Possesses both acetoacetyl-ACP synthase and acetyl transacylase activities. Its substrate specificity determines the biosynthesis of branched-chain and/or straight-chain of fatty acids.</text>
</comment>
<keyword evidence="9" id="KW-0511">Multifunctional enzyme</keyword>
<dbReference type="SUPFAM" id="SSF53901">
    <property type="entry name" value="Thiolase-like"/>
    <property type="match status" value="1"/>
</dbReference>
<keyword evidence="3 9" id="KW-0444">Lipid biosynthesis</keyword>
<keyword evidence="4 9" id="KW-0808">Transferase</keyword>
<dbReference type="AlphaFoldDB" id="A0A7J5B1L6"/>
<dbReference type="GO" id="GO:0006633">
    <property type="term" value="P:fatty acid biosynthetic process"/>
    <property type="evidence" value="ECO:0007669"/>
    <property type="project" value="UniProtKB-UniRule"/>
</dbReference>
<sequence length="326" mass="34045">MLSFSQPQPVHSRIVGVGYESPERVVTNDELSQTLDTSDEWITSRVGIRERRLAAEGQSVTDLAAAAGVKALLSADVQGSDIDMVIVATMTAMDRSPSTAAQVATRIGATHPVAFDLNAACAGFSQALAVADQAIQAGSASRALIIGAERMSDFMDWTDRTTAILMADGAGAVVLERSETPGIAPVAWGSQPELGNLVRIQQPSGRFEQEGRSVFRWAITQAQHVAIDALAKGGVRADELVAFVPHQANLRIIDALGKQLGLADEVVARDVVYSGNTSAASIPIALAKQVEAGVAEPGGPALLLGFGGGFCYSGQVIAFPEVRNPA</sequence>
<feature type="active site" evidence="9">
    <location>
        <position position="276"/>
    </location>
</feature>
<dbReference type="InterPro" id="IPR013751">
    <property type="entry name" value="ACP_syn_III_N"/>
</dbReference>
<evidence type="ECO:0000256" key="1">
    <source>
        <dbReference type="ARBA" id="ARBA00008642"/>
    </source>
</evidence>
<comment type="subunit">
    <text evidence="9">Homodimer.</text>
</comment>
<dbReference type="UniPathway" id="UPA00094"/>
<comment type="pathway">
    <text evidence="9">Lipid metabolism; fatty acid biosynthesis.</text>
</comment>
<dbReference type="Pfam" id="PF08545">
    <property type="entry name" value="ACP_syn_III"/>
    <property type="match status" value="1"/>
</dbReference>
<feature type="region of interest" description="ACP-binding" evidence="9">
    <location>
        <begin position="247"/>
        <end position="251"/>
    </location>
</feature>
<dbReference type="InterPro" id="IPR004655">
    <property type="entry name" value="FabH"/>
</dbReference>
<evidence type="ECO:0000256" key="8">
    <source>
        <dbReference type="ARBA" id="ARBA00023315"/>
    </source>
</evidence>
<evidence type="ECO:0000313" key="12">
    <source>
        <dbReference type="EMBL" id="KAB1637770.1"/>
    </source>
</evidence>
<evidence type="ECO:0000259" key="10">
    <source>
        <dbReference type="Pfam" id="PF08541"/>
    </source>
</evidence>
<evidence type="ECO:0000313" key="13">
    <source>
        <dbReference type="Proteomes" id="UP000490386"/>
    </source>
</evidence>
<keyword evidence="5 9" id="KW-0276">Fatty acid metabolism</keyword>
<dbReference type="GO" id="GO:0004315">
    <property type="term" value="F:3-oxoacyl-[acyl-carrier-protein] synthase activity"/>
    <property type="evidence" value="ECO:0007669"/>
    <property type="project" value="InterPro"/>
</dbReference>
<protein>
    <recommendedName>
        <fullName evidence="9">Beta-ketoacyl-[acyl-carrier-protein] synthase III</fullName>
        <shortName evidence="9">Beta-ketoacyl-ACP synthase III</shortName>
        <shortName evidence="9">KAS III</shortName>
        <ecNumber evidence="9">2.3.1.180</ecNumber>
    </recommendedName>
    <alternativeName>
        <fullName evidence="9">3-oxoacyl-[acyl-carrier-protein] synthase 3</fullName>
    </alternativeName>
    <alternativeName>
        <fullName evidence="9">3-oxoacyl-[acyl-carrier-protein] synthase III</fullName>
    </alternativeName>
</protein>
<comment type="similarity">
    <text evidence="1 9">Belongs to the thiolase-like superfamily. FabH family.</text>
</comment>
<feature type="domain" description="Beta-ketoacyl-[acyl-carrier-protein] synthase III C-terminal" evidence="10">
    <location>
        <begin position="230"/>
        <end position="317"/>
    </location>
</feature>
<dbReference type="PANTHER" id="PTHR34069">
    <property type="entry name" value="3-OXOACYL-[ACYL-CARRIER-PROTEIN] SYNTHASE 3"/>
    <property type="match status" value="1"/>
</dbReference>
<proteinExistence type="inferred from homology"/>
<dbReference type="OrthoDB" id="9815506at2"/>
<feature type="domain" description="Beta-ketoacyl-[acyl-carrier-protein] synthase III N-terminal" evidence="11">
    <location>
        <begin position="115"/>
        <end position="191"/>
    </location>
</feature>
<gene>
    <name evidence="9" type="primary">fabH</name>
    <name evidence="12" type="ORF">F8O03_11265</name>
</gene>
<keyword evidence="6 9" id="KW-0443">Lipid metabolism</keyword>
<dbReference type="NCBIfam" id="TIGR00747">
    <property type="entry name" value="fabH"/>
    <property type="match status" value="1"/>
</dbReference>
<evidence type="ECO:0000256" key="6">
    <source>
        <dbReference type="ARBA" id="ARBA00023098"/>
    </source>
</evidence>
<comment type="catalytic activity">
    <reaction evidence="9">
        <text>malonyl-[ACP] + acetyl-CoA + H(+) = 3-oxobutanoyl-[ACP] + CO2 + CoA</text>
        <dbReference type="Rhea" id="RHEA:12080"/>
        <dbReference type="Rhea" id="RHEA-COMP:9623"/>
        <dbReference type="Rhea" id="RHEA-COMP:9625"/>
        <dbReference type="ChEBI" id="CHEBI:15378"/>
        <dbReference type="ChEBI" id="CHEBI:16526"/>
        <dbReference type="ChEBI" id="CHEBI:57287"/>
        <dbReference type="ChEBI" id="CHEBI:57288"/>
        <dbReference type="ChEBI" id="CHEBI:78449"/>
        <dbReference type="ChEBI" id="CHEBI:78450"/>
        <dbReference type="EC" id="2.3.1.180"/>
    </reaction>
</comment>
<name>A0A7J5B1L6_9MICO</name>
<dbReference type="NCBIfam" id="NF006829">
    <property type="entry name" value="PRK09352.1"/>
    <property type="match status" value="1"/>
</dbReference>
<evidence type="ECO:0000256" key="9">
    <source>
        <dbReference type="HAMAP-Rule" id="MF_01815"/>
    </source>
</evidence>
<dbReference type="CDD" id="cd00830">
    <property type="entry name" value="KAS_III"/>
    <property type="match status" value="1"/>
</dbReference>
<evidence type="ECO:0000256" key="2">
    <source>
        <dbReference type="ARBA" id="ARBA00022490"/>
    </source>
</evidence>
<comment type="subcellular location">
    <subcellularLocation>
        <location evidence="9">Cytoplasm</location>
    </subcellularLocation>
</comment>
<dbReference type="InterPro" id="IPR013747">
    <property type="entry name" value="ACP_syn_III_C"/>
</dbReference>
<evidence type="ECO:0000256" key="7">
    <source>
        <dbReference type="ARBA" id="ARBA00023160"/>
    </source>
</evidence>
<dbReference type="Gene3D" id="3.40.47.10">
    <property type="match status" value="1"/>
</dbReference>
<dbReference type="GO" id="GO:0044550">
    <property type="term" value="P:secondary metabolite biosynthetic process"/>
    <property type="evidence" value="ECO:0007669"/>
    <property type="project" value="TreeGrafter"/>
</dbReference>
<dbReference type="Proteomes" id="UP000490386">
    <property type="component" value="Unassembled WGS sequence"/>
</dbReference>
<feature type="active site" evidence="9">
    <location>
        <position position="121"/>
    </location>
</feature>
<dbReference type="GO" id="GO:0033818">
    <property type="term" value="F:beta-ketoacyl-acyl-carrier-protein synthase III activity"/>
    <property type="evidence" value="ECO:0007669"/>
    <property type="project" value="UniProtKB-UniRule"/>
</dbReference>
<accession>A0A7J5B1L6</accession>
<dbReference type="HAMAP" id="MF_01815">
    <property type="entry name" value="FabH"/>
    <property type="match status" value="1"/>
</dbReference>
<evidence type="ECO:0000256" key="5">
    <source>
        <dbReference type="ARBA" id="ARBA00022832"/>
    </source>
</evidence>
<keyword evidence="13" id="KW-1185">Reference proteome</keyword>
<keyword evidence="7 9" id="KW-0275">Fatty acid biosynthesis</keyword>
<dbReference type="EMBL" id="WBJX01000003">
    <property type="protein sequence ID" value="KAB1637770.1"/>
    <property type="molecule type" value="Genomic_DNA"/>
</dbReference>
<evidence type="ECO:0000256" key="3">
    <source>
        <dbReference type="ARBA" id="ARBA00022516"/>
    </source>
</evidence>
<dbReference type="EC" id="2.3.1.180" evidence="9"/>
<keyword evidence="2 9" id="KW-0963">Cytoplasm</keyword>